<comment type="subcellular location">
    <subcellularLocation>
        <location evidence="2">Endomembrane system</location>
        <topology evidence="2">Multi-pass membrane protein</topology>
    </subcellularLocation>
</comment>
<feature type="transmembrane region" description="Helical" evidence="17">
    <location>
        <begin position="150"/>
        <end position="168"/>
    </location>
</feature>
<dbReference type="GO" id="GO:0012505">
    <property type="term" value="C:endomembrane system"/>
    <property type="evidence" value="ECO:0007669"/>
    <property type="project" value="UniProtKB-SubCell"/>
</dbReference>
<keyword evidence="13" id="KW-1208">Phospholipid metabolism</keyword>
<dbReference type="Pfam" id="PF01066">
    <property type="entry name" value="CDP-OH_P_transf"/>
    <property type="match status" value="1"/>
</dbReference>
<evidence type="ECO:0000256" key="9">
    <source>
        <dbReference type="ARBA" id="ARBA00022989"/>
    </source>
</evidence>
<dbReference type="PROSITE" id="PS00379">
    <property type="entry name" value="CDP_ALCOHOL_P_TRANSF"/>
    <property type="match status" value="1"/>
</dbReference>
<accession>A0A2S5KQ65</accession>
<protein>
    <recommendedName>
        <fullName evidence="5">CDP-diacylglycerol--serine O-phosphatidyltransferase</fullName>
        <ecNumber evidence="4">2.7.8.8</ecNumber>
    </recommendedName>
    <alternativeName>
        <fullName evidence="14">Phosphatidylserine synthase</fullName>
    </alternativeName>
</protein>
<feature type="transmembrane region" description="Helical" evidence="17">
    <location>
        <begin position="125"/>
        <end position="144"/>
    </location>
</feature>
<name>A0A2S5KQ65_9PROT</name>
<dbReference type="GO" id="GO:0008654">
    <property type="term" value="P:phospholipid biosynthetic process"/>
    <property type="evidence" value="ECO:0007669"/>
    <property type="project" value="UniProtKB-KW"/>
</dbReference>
<comment type="similarity">
    <text evidence="3 15">Belongs to the CDP-alcohol phosphatidyltransferase class-I family.</text>
</comment>
<feature type="region of interest" description="Disordered" evidence="16">
    <location>
        <begin position="1"/>
        <end position="58"/>
    </location>
</feature>
<feature type="compositionally biased region" description="Polar residues" evidence="16">
    <location>
        <begin position="11"/>
        <end position="52"/>
    </location>
</feature>
<dbReference type="PANTHER" id="PTHR14269:SF61">
    <property type="entry name" value="CDP-DIACYLGLYCEROL--SERINE O-PHOSPHATIDYLTRANSFERASE"/>
    <property type="match status" value="1"/>
</dbReference>
<evidence type="ECO:0000256" key="7">
    <source>
        <dbReference type="ARBA" id="ARBA00022679"/>
    </source>
</evidence>
<comment type="catalytic activity">
    <reaction evidence="1">
        <text>a CDP-1,2-diacyl-sn-glycerol + L-serine = a 1,2-diacyl-sn-glycero-3-phospho-L-serine + CMP + H(+)</text>
        <dbReference type="Rhea" id="RHEA:16913"/>
        <dbReference type="ChEBI" id="CHEBI:15378"/>
        <dbReference type="ChEBI" id="CHEBI:33384"/>
        <dbReference type="ChEBI" id="CHEBI:57262"/>
        <dbReference type="ChEBI" id="CHEBI:58332"/>
        <dbReference type="ChEBI" id="CHEBI:60377"/>
        <dbReference type="EC" id="2.7.8.8"/>
    </reaction>
</comment>
<dbReference type="EMBL" id="PRLP01000040">
    <property type="protein sequence ID" value="PPC76823.1"/>
    <property type="molecule type" value="Genomic_DNA"/>
</dbReference>
<dbReference type="OrthoDB" id="5290916at2"/>
<dbReference type="GO" id="GO:0016020">
    <property type="term" value="C:membrane"/>
    <property type="evidence" value="ECO:0007669"/>
    <property type="project" value="InterPro"/>
</dbReference>
<evidence type="ECO:0000256" key="4">
    <source>
        <dbReference type="ARBA" id="ARBA00013174"/>
    </source>
</evidence>
<comment type="caution">
    <text evidence="18">The sequence shown here is derived from an EMBL/GenBank/DDBJ whole genome shotgun (WGS) entry which is preliminary data.</text>
</comment>
<keyword evidence="12" id="KW-0594">Phospholipid biosynthesis</keyword>
<evidence type="ECO:0000313" key="19">
    <source>
        <dbReference type="Proteomes" id="UP000238196"/>
    </source>
</evidence>
<evidence type="ECO:0000256" key="1">
    <source>
        <dbReference type="ARBA" id="ARBA00000287"/>
    </source>
</evidence>
<keyword evidence="11 17" id="KW-0472">Membrane</keyword>
<proteinExistence type="inferred from homology"/>
<sequence length="290" mass="31362">MAASPSDHTHNVTPIRTQQATNSSADGQPAQESNVEQPHASNTPQDNKSQETPPRKPNRSIYLLPNLFTTSALFSGFYAIIAAMNGHFISACIAIFISMVLDSLDGRVARMTNTQSAFGAEYDSLADMVSFGVAPALVAFTWTLDNLGKLGWIAAFIYVAGAALRLARFNVQIGSVDKKYFVGLPSPAAAALVTGMVWVGSEYHVLTTAYSFWAALLVAAAGILMVSNVSYYSFKTIDLKGKVPVMTLMIIALVFAVIAYQPAAVLWGIFLIYGFSGPALYLRKLRRKFN</sequence>
<dbReference type="Gene3D" id="1.20.120.1760">
    <property type="match status" value="1"/>
</dbReference>
<dbReference type="AlphaFoldDB" id="A0A2S5KQ65"/>
<dbReference type="Proteomes" id="UP000238196">
    <property type="component" value="Unassembled WGS sequence"/>
</dbReference>
<evidence type="ECO:0000256" key="12">
    <source>
        <dbReference type="ARBA" id="ARBA00023209"/>
    </source>
</evidence>
<dbReference type="InterPro" id="IPR000462">
    <property type="entry name" value="CDP-OH_P_trans"/>
</dbReference>
<evidence type="ECO:0000256" key="16">
    <source>
        <dbReference type="SAM" id="MobiDB-lite"/>
    </source>
</evidence>
<evidence type="ECO:0000256" key="15">
    <source>
        <dbReference type="RuleBase" id="RU003750"/>
    </source>
</evidence>
<dbReference type="GO" id="GO:0003882">
    <property type="term" value="F:CDP-diacylglycerol-serine O-phosphatidyltransferase activity"/>
    <property type="evidence" value="ECO:0007669"/>
    <property type="project" value="UniProtKB-EC"/>
</dbReference>
<evidence type="ECO:0000256" key="14">
    <source>
        <dbReference type="ARBA" id="ARBA00032361"/>
    </source>
</evidence>
<dbReference type="InterPro" id="IPR050324">
    <property type="entry name" value="CDP-alcohol_PTase-I"/>
</dbReference>
<feature type="transmembrane region" description="Helical" evidence="17">
    <location>
        <begin position="180"/>
        <end position="200"/>
    </location>
</feature>
<evidence type="ECO:0000256" key="8">
    <source>
        <dbReference type="ARBA" id="ARBA00022692"/>
    </source>
</evidence>
<evidence type="ECO:0000256" key="11">
    <source>
        <dbReference type="ARBA" id="ARBA00023136"/>
    </source>
</evidence>
<dbReference type="PANTHER" id="PTHR14269">
    <property type="entry name" value="CDP-DIACYLGLYCEROL--GLYCEROL-3-PHOSPHATE 3-PHOSPHATIDYLTRANSFERASE-RELATED"/>
    <property type="match status" value="1"/>
</dbReference>
<evidence type="ECO:0000256" key="5">
    <source>
        <dbReference type="ARBA" id="ARBA00017171"/>
    </source>
</evidence>
<keyword evidence="8 17" id="KW-0812">Transmembrane</keyword>
<organism evidence="18 19">
    <name type="scientific">Proteobacteria bacterium 228</name>
    <dbReference type="NCBI Taxonomy" id="2083153"/>
    <lineage>
        <taxon>Bacteria</taxon>
        <taxon>Pseudomonadati</taxon>
        <taxon>Pseudomonadota</taxon>
    </lineage>
</organism>
<feature type="transmembrane region" description="Helical" evidence="17">
    <location>
        <begin position="243"/>
        <end position="260"/>
    </location>
</feature>
<evidence type="ECO:0000256" key="10">
    <source>
        <dbReference type="ARBA" id="ARBA00023098"/>
    </source>
</evidence>
<dbReference type="InterPro" id="IPR004533">
    <property type="entry name" value="CDP-diaglyc--ser_O-PTrfase"/>
</dbReference>
<evidence type="ECO:0000256" key="3">
    <source>
        <dbReference type="ARBA" id="ARBA00010441"/>
    </source>
</evidence>
<dbReference type="NCBIfam" id="TIGR00473">
    <property type="entry name" value="pssA"/>
    <property type="match status" value="1"/>
</dbReference>
<evidence type="ECO:0000256" key="17">
    <source>
        <dbReference type="SAM" id="Phobius"/>
    </source>
</evidence>
<evidence type="ECO:0000256" key="6">
    <source>
        <dbReference type="ARBA" id="ARBA00022516"/>
    </source>
</evidence>
<feature type="transmembrane region" description="Helical" evidence="17">
    <location>
        <begin position="212"/>
        <end position="231"/>
    </location>
</feature>
<keyword evidence="10" id="KW-0443">Lipid metabolism</keyword>
<gene>
    <name evidence="18" type="primary">pssA</name>
    <name evidence="18" type="ORF">C4K68_13385</name>
</gene>
<keyword evidence="9 17" id="KW-1133">Transmembrane helix</keyword>
<dbReference type="EC" id="2.7.8.8" evidence="4"/>
<keyword evidence="7 15" id="KW-0808">Transferase</keyword>
<evidence type="ECO:0000313" key="18">
    <source>
        <dbReference type="EMBL" id="PPC76823.1"/>
    </source>
</evidence>
<dbReference type="InterPro" id="IPR043130">
    <property type="entry name" value="CDP-OH_PTrfase_TM_dom"/>
</dbReference>
<evidence type="ECO:0000256" key="13">
    <source>
        <dbReference type="ARBA" id="ARBA00023264"/>
    </source>
</evidence>
<reference evidence="18 19" key="1">
    <citation type="submission" date="2018-02" db="EMBL/GenBank/DDBJ databases">
        <title>novel marine gammaproteobacteria from coastal saline agro ecosystem.</title>
        <authorList>
            <person name="Krishnan R."/>
            <person name="Ramesh Kumar N."/>
        </authorList>
    </citation>
    <scope>NUCLEOTIDE SEQUENCE [LARGE SCALE GENOMIC DNA]</scope>
    <source>
        <strain evidence="18 19">228</strain>
    </source>
</reference>
<dbReference type="InterPro" id="IPR048254">
    <property type="entry name" value="CDP_ALCOHOL_P_TRANSF_CS"/>
</dbReference>
<keyword evidence="6" id="KW-0444">Lipid biosynthesis</keyword>
<feature type="transmembrane region" description="Helical" evidence="17">
    <location>
        <begin position="266"/>
        <end position="282"/>
    </location>
</feature>
<evidence type="ECO:0000256" key="2">
    <source>
        <dbReference type="ARBA" id="ARBA00004127"/>
    </source>
</evidence>